<dbReference type="Pfam" id="PF00227">
    <property type="entry name" value="Proteasome"/>
    <property type="match status" value="1"/>
</dbReference>
<comment type="caution">
    <text evidence="2">The sequence shown here is derived from an EMBL/GenBank/DDBJ whole genome shotgun (WGS) entry which is preliminary data.</text>
</comment>
<name>A0AAD8CR01_ACIOX</name>
<accession>A0AAD8CR01</accession>
<dbReference type="EMBL" id="JAGXEW010000032">
    <property type="protein sequence ID" value="KAK1155031.1"/>
    <property type="molecule type" value="Genomic_DNA"/>
</dbReference>
<dbReference type="InterPro" id="IPR029055">
    <property type="entry name" value="Ntn_hydrolases_N"/>
</dbReference>
<dbReference type="SUPFAM" id="SSF56235">
    <property type="entry name" value="N-terminal nucleophile aminohydrolases (Ntn hydrolases)"/>
    <property type="match status" value="1"/>
</dbReference>
<reference evidence="2" key="1">
    <citation type="submission" date="2022-02" db="EMBL/GenBank/DDBJ databases">
        <title>Atlantic sturgeon de novo genome assembly.</title>
        <authorList>
            <person name="Stock M."/>
            <person name="Klopp C."/>
            <person name="Guiguen Y."/>
            <person name="Cabau C."/>
            <person name="Parinello H."/>
            <person name="Santidrian Yebra-Pimentel E."/>
            <person name="Kuhl H."/>
            <person name="Dirks R.P."/>
            <person name="Guessner J."/>
            <person name="Wuertz S."/>
            <person name="Du K."/>
            <person name="Schartl M."/>
        </authorList>
    </citation>
    <scope>NUCLEOTIDE SEQUENCE</scope>
    <source>
        <strain evidence="2">STURGEONOMICS-FGT-2020</strain>
        <tissue evidence="2">Whole blood</tissue>
    </source>
</reference>
<dbReference type="AlphaFoldDB" id="A0AAD8CR01"/>
<evidence type="ECO:0000313" key="2">
    <source>
        <dbReference type="EMBL" id="KAK1155031.1"/>
    </source>
</evidence>
<keyword evidence="2" id="KW-0647">Proteasome</keyword>
<dbReference type="GO" id="GO:0005737">
    <property type="term" value="C:cytoplasm"/>
    <property type="evidence" value="ECO:0007669"/>
    <property type="project" value="TreeGrafter"/>
</dbReference>
<evidence type="ECO:0000256" key="1">
    <source>
        <dbReference type="ARBA" id="ARBA00023145"/>
    </source>
</evidence>
<dbReference type="InterPro" id="IPR023333">
    <property type="entry name" value="Proteasome_suB-type"/>
</dbReference>
<dbReference type="PANTHER" id="PTHR32194">
    <property type="entry name" value="METALLOPROTEASE TLDD"/>
    <property type="match status" value="1"/>
</dbReference>
<gene>
    <name evidence="2" type="ORF">AOXY_G27354</name>
</gene>
<dbReference type="GO" id="GO:0005839">
    <property type="term" value="C:proteasome core complex"/>
    <property type="evidence" value="ECO:0007669"/>
    <property type="project" value="InterPro"/>
</dbReference>
<dbReference type="Gene3D" id="3.60.20.10">
    <property type="entry name" value="Glutamine Phosphoribosylpyrophosphate, subunit 1, domain 1"/>
    <property type="match status" value="1"/>
</dbReference>
<keyword evidence="3" id="KW-1185">Reference proteome</keyword>
<sequence length="71" mass="7759">MPLSSEPSWLNCEVSTGTTIMAVEFEGGVVIGSDSRVSAGQSVVNRVMNKLSRLHDNVYCCASAQRRRAWL</sequence>
<protein>
    <submittedName>
        <fullName evidence="2">Proteasome subunit beta type-9-like</fullName>
    </submittedName>
</protein>
<organism evidence="2 3">
    <name type="scientific">Acipenser oxyrinchus oxyrinchus</name>
    <dbReference type="NCBI Taxonomy" id="40147"/>
    <lineage>
        <taxon>Eukaryota</taxon>
        <taxon>Metazoa</taxon>
        <taxon>Chordata</taxon>
        <taxon>Craniata</taxon>
        <taxon>Vertebrata</taxon>
        <taxon>Euteleostomi</taxon>
        <taxon>Actinopterygii</taxon>
        <taxon>Chondrostei</taxon>
        <taxon>Acipenseriformes</taxon>
        <taxon>Acipenseridae</taxon>
        <taxon>Acipenser</taxon>
    </lineage>
</organism>
<dbReference type="InterPro" id="IPR001353">
    <property type="entry name" value="Proteasome_sua/b"/>
</dbReference>
<evidence type="ECO:0000313" key="3">
    <source>
        <dbReference type="Proteomes" id="UP001230051"/>
    </source>
</evidence>
<keyword evidence="1" id="KW-0865">Zymogen</keyword>
<proteinExistence type="predicted"/>
<dbReference type="Proteomes" id="UP001230051">
    <property type="component" value="Unassembled WGS sequence"/>
</dbReference>
<dbReference type="GO" id="GO:0051603">
    <property type="term" value="P:proteolysis involved in protein catabolic process"/>
    <property type="evidence" value="ECO:0007669"/>
    <property type="project" value="InterPro"/>
</dbReference>
<dbReference type="PANTHER" id="PTHR32194:SF12">
    <property type="entry name" value="PROTEASOME SUBUNIT BETA"/>
    <property type="match status" value="1"/>
</dbReference>